<evidence type="ECO:0000256" key="1">
    <source>
        <dbReference type="SAM" id="MobiDB-lite"/>
    </source>
</evidence>
<gene>
    <name evidence="3" type="ORF">ACHAWO_002660</name>
</gene>
<evidence type="ECO:0000313" key="4">
    <source>
        <dbReference type="Proteomes" id="UP001530400"/>
    </source>
</evidence>
<proteinExistence type="predicted"/>
<keyword evidence="4" id="KW-1185">Reference proteome</keyword>
<dbReference type="SUPFAM" id="SSF53254">
    <property type="entry name" value="Phosphoglycerate mutase-like"/>
    <property type="match status" value="1"/>
</dbReference>
<feature type="region of interest" description="Disordered" evidence="1">
    <location>
        <begin position="32"/>
        <end position="63"/>
    </location>
</feature>
<feature type="compositionally biased region" description="Polar residues" evidence="1">
    <location>
        <begin position="32"/>
        <end position="56"/>
    </location>
</feature>
<dbReference type="Proteomes" id="UP001530400">
    <property type="component" value="Unassembled WGS sequence"/>
</dbReference>
<accession>A0ABD3P123</accession>
<evidence type="ECO:0000313" key="3">
    <source>
        <dbReference type="EMBL" id="KAL3781940.1"/>
    </source>
</evidence>
<organism evidence="3 4">
    <name type="scientific">Cyclotella atomus</name>
    <dbReference type="NCBI Taxonomy" id="382360"/>
    <lineage>
        <taxon>Eukaryota</taxon>
        <taxon>Sar</taxon>
        <taxon>Stramenopiles</taxon>
        <taxon>Ochrophyta</taxon>
        <taxon>Bacillariophyta</taxon>
        <taxon>Coscinodiscophyceae</taxon>
        <taxon>Thalassiosirophycidae</taxon>
        <taxon>Stephanodiscales</taxon>
        <taxon>Stephanodiscaceae</taxon>
        <taxon>Cyclotella</taxon>
    </lineage>
</organism>
<feature type="chain" id="PRO_5044860444" evidence="2">
    <location>
        <begin position="16"/>
        <end position="532"/>
    </location>
</feature>
<comment type="caution">
    <text evidence="3">The sequence shown here is derived from an EMBL/GenBank/DDBJ whole genome shotgun (WGS) entry which is preliminary data.</text>
</comment>
<feature type="region of interest" description="Disordered" evidence="1">
    <location>
        <begin position="391"/>
        <end position="422"/>
    </location>
</feature>
<feature type="signal peptide" evidence="2">
    <location>
        <begin position="1"/>
        <end position="15"/>
    </location>
</feature>
<dbReference type="PANTHER" id="PTHR47580">
    <property type="entry name" value="PHOSPHOGLYCERATE MUTASE FAMILY PROTEIN"/>
    <property type="match status" value="1"/>
</dbReference>
<dbReference type="InterPro" id="IPR029033">
    <property type="entry name" value="His_PPase_superfam"/>
</dbReference>
<reference evidence="3 4" key="1">
    <citation type="submission" date="2024-10" db="EMBL/GenBank/DDBJ databases">
        <title>Updated reference genomes for cyclostephanoid diatoms.</title>
        <authorList>
            <person name="Roberts W.R."/>
            <person name="Alverson A.J."/>
        </authorList>
    </citation>
    <scope>NUCLEOTIDE SEQUENCE [LARGE SCALE GENOMIC DNA]</scope>
    <source>
        <strain evidence="3 4">AJA010-31</strain>
    </source>
</reference>
<name>A0ABD3P123_9STRA</name>
<keyword evidence="2" id="KW-0732">Signal</keyword>
<dbReference type="PANTHER" id="PTHR47580:SF1">
    <property type="entry name" value="PHOSPHOGLYCERATE MUTASE FAMILY PROTEIN"/>
    <property type="match status" value="1"/>
</dbReference>
<protein>
    <submittedName>
        <fullName evidence="3">Uncharacterized protein</fullName>
    </submittedName>
</protein>
<evidence type="ECO:0000256" key="2">
    <source>
        <dbReference type="SAM" id="SignalP"/>
    </source>
</evidence>
<dbReference type="AlphaFoldDB" id="A0ABD3P123"/>
<dbReference type="EMBL" id="JALLPJ020000826">
    <property type="protein sequence ID" value="KAL3781940.1"/>
    <property type="molecule type" value="Genomic_DNA"/>
</dbReference>
<sequence>MIAIVFLSIGLAAHAASWPASRHAAFTSQHAHASSPKISLNPKNSRPFKSSHNPSTEWIGDHNDVGSSSIGKLGGSRNGEFADKNSYESRVEVKYGSGSRRSFMKSASLSIAGVMSAGPLAASLPRENFISTNNAANAMGLVTFPCPEGSLMNEYHIMRAGQSLLEEQGILSTNQLFLTNRDDALTTLGVIQMEDACADMMAKGINPSVVKYSLASKCIDSANIVATRMMIGRNRIIPEFTFMDPRGVGIWDQGPNEAAIWALDNAEAGIDGRAGRPPANDDGTANETLYEQMIRLRQLMSVLETQYSGDSILLIFPDGTSPALLSALIAGIPLKDAHALNFEPGEVRLGVTMDNTLELFKDRVSSPRYNQMLEVGQKQLETLRHELLLRQAEENAPPAPVPVSTPKRSKADTKPLNSPAEGSDVFAAGAMAAVASMTMLRKGEEDEPNVEVETMPDHVPSLAFANSNGLANATEAHMDMATYYGRSDIVEEEPVLSREERKLAAEAAMAEYLNRDDGGDDWLRSIQEIIDE</sequence>
<dbReference type="Gene3D" id="3.40.50.1240">
    <property type="entry name" value="Phosphoglycerate mutase-like"/>
    <property type="match status" value="1"/>
</dbReference>